<evidence type="ECO:0000313" key="5">
    <source>
        <dbReference type="Proteomes" id="UP001050808"/>
    </source>
</evidence>
<keyword evidence="2" id="KW-0732">Signal</keyword>
<evidence type="ECO:0000313" key="4">
    <source>
        <dbReference type="EMBL" id="GHI43716.1"/>
    </source>
</evidence>
<evidence type="ECO:0000313" key="3">
    <source>
        <dbReference type="EMBL" id="GHI38549.1"/>
    </source>
</evidence>
<dbReference type="Proteomes" id="UP001050808">
    <property type="component" value="Unassembled WGS sequence"/>
</dbReference>
<evidence type="ECO:0008006" key="6">
    <source>
        <dbReference type="Google" id="ProtNLM"/>
    </source>
</evidence>
<keyword evidence="5" id="KW-1185">Reference proteome</keyword>
<evidence type="ECO:0000256" key="1">
    <source>
        <dbReference type="SAM" id="MobiDB-lite"/>
    </source>
</evidence>
<feature type="region of interest" description="Disordered" evidence="1">
    <location>
        <begin position="30"/>
        <end position="61"/>
    </location>
</feature>
<sequence>MQMTTYGRATALSGMALGCLLALGACGDGTGRAEEPEEPPAAAGSGTCDEAEQGGAGPWKPVLTEFRGHLQASGSAALAGHVKDAKLRDCPGGDREAHVLTDYDPHLEAPNVDAETRKKADQVAQAFTAWRGKDVHDEGWVRIINGAVETVTKRAW</sequence>
<comment type="caution">
    <text evidence="4">The sequence shown here is derived from an EMBL/GenBank/DDBJ whole genome shotgun (WGS) entry which is preliminary data.</text>
</comment>
<dbReference type="EMBL" id="BNDY01000008">
    <property type="protein sequence ID" value="GHI38549.1"/>
    <property type="molecule type" value="Genomic_DNA"/>
</dbReference>
<feature type="signal peptide" evidence="2">
    <location>
        <begin position="1"/>
        <end position="27"/>
    </location>
</feature>
<protein>
    <recommendedName>
        <fullName evidence="6">Lipoprotein</fullName>
    </recommendedName>
</protein>
<organism evidence="4 5">
    <name type="scientific">Streptomyces violascens</name>
    <dbReference type="NCBI Taxonomy" id="67381"/>
    <lineage>
        <taxon>Bacteria</taxon>
        <taxon>Bacillati</taxon>
        <taxon>Actinomycetota</taxon>
        <taxon>Actinomycetes</taxon>
        <taxon>Kitasatosporales</taxon>
        <taxon>Streptomycetaceae</taxon>
        <taxon>Streptomyces</taxon>
    </lineage>
</organism>
<reference evidence="4" key="1">
    <citation type="submission" date="2024-05" db="EMBL/GenBank/DDBJ databases">
        <title>Whole genome shotgun sequence of Streptomyces violascens NBRC 12920.</title>
        <authorList>
            <person name="Komaki H."/>
            <person name="Tamura T."/>
        </authorList>
    </citation>
    <scope>NUCLEOTIDE SEQUENCE</scope>
    <source>
        <strain evidence="4">NBRC 12920</strain>
    </source>
</reference>
<dbReference type="RefSeq" id="WP_189967513.1">
    <property type="nucleotide sequence ID" value="NZ_BMUA01000019.1"/>
</dbReference>
<name>A0ABQ3R2F7_9ACTN</name>
<evidence type="ECO:0000256" key="2">
    <source>
        <dbReference type="SAM" id="SignalP"/>
    </source>
</evidence>
<accession>A0ABQ3R2F7</accession>
<dbReference type="EMBL" id="BNDY01000021">
    <property type="protein sequence ID" value="GHI43716.1"/>
    <property type="molecule type" value="Genomic_DNA"/>
</dbReference>
<feature type="chain" id="PRO_5045029962" description="Lipoprotein" evidence="2">
    <location>
        <begin position="28"/>
        <end position="156"/>
    </location>
</feature>
<gene>
    <name evidence="3" type="ORF">Sviol_29570</name>
    <name evidence="4" type="ORF">Sviol_81240</name>
</gene>
<proteinExistence type="predicted"/>